<dbReference type="NCBIfam" id="TIGR01643">
    <property type="entry name" value="YD_repeat_2x"/>
    <property type="match status" value="1"/>
</dbReference>
<dbReference type="PANTHER" id="PTHR46769">
    <property type="entry name" value="POLYCYSTIC KIDNEY AND HEPATIC DISEASE 1 (AUTOSOMAL RECESSIVE)-LIKE 1"/>
    <property type="match status" value="1"/>
</dbReference>
<organism evidence="5 6">
    <name type="scientific">Myceligenerans salitolerans</name>
    <dbReference type="NCBI Taxonomy" id="1230528"/>
    <lineage>
        <taxon>Bacteria</taxon>
        <taxon>Bacillati</taxon>
        <taxon>Actinomycetota</taxon>
        <taxon>Actinomycetes</taxon>
        <taxon>Micrococcales</taxon>
        <taxon>Promicromonosporaceae</taxon>
        <taxon>Myceligenerans</taxon>
    </lineage>
</organism>
<dbReference type="Pfam" id="PF05593">
    <property type="entry name" value="RHS_repeat"/>
    <property type="match status" value="1"/>
</dbReference>
<dbReference type="InterPro" id="IPR052387">
    <property type="entry name" value="Fibrocystin"/>
</dbReference>
<feature type="compositionally biased region" description="Polar residues" evidence="2">
    <location>
        <begin position="40"/>
        <end position="54"/>
    </location>
</feature>
<feature type="non-terminal residue" evidence="5">
    <location>
        <position position="538"/>
    </location>
</feature>
<dbReference type="InterPro" id="IPR013783">
    <property type="entry name" value="Ig-like_fold"/>
</dbReference>
<dbReference type="PANTHER" id="PTHR46769:SF2">
    <property type="entry name" value="FIBROCYSTIN-L ISOFORM 2 PRECURSOR-RELATED"/>
    <property type="match status" value="1"/>
</dbReference>
<accession>A0ABS3IDY8</accession>
<dbReference type="InterPro" id="IPR002909">
    <property type="entry name" value="IPT_dom"/>
</dbReference>
<dbReference type="Pfam" id="PF01833">
    <property type="entry name" value="TIG"/>
    <property type="match status" value="2"/>
</dbReference>
<dbReference type="RefSeq" id="WP_207277115.1">
    <property type="nucleotide sequence ID" value="NZ_JAFMPK010000049.1"/>
</dbReference>
<reference evidence="5 6" key="1">
    <citation type="submission" date="2021-03" db="EMBL/GenBank/DDBJ databases">
        <authorList>
            <person name="Xin L."/>
        </authorList>
    </citation>
    <scope>NUCLEOTIDE SEQUENCE [LARGE SCALE GENOMIC DNA]</scope>
    <source>
        <strain evidence="5 6">XHU 5031</strain>
    </source>
</reference>
<feature type="chain" id="PRO_5045205430" evidence="3">
    <location>
        <begin position="25"/>
        <end position="538"/>
    </location>
</feature>
<evidence type="ECO:0000313" key="5">
    <source>
        <dbReference type="EMBL" id="MBO0611150.1"/>
    </source>
</evidence>
<proteinExistence type="predicted"/>
<feature type="signal peptide" evidence="3">
    <location>
        <begin position="1"/>
        <end position="24"/>
    </location>
</feature>
<dbReference type="InterPro" id="IPR031325">
    <property type="entry name" value="RHS_repeat"/>
</dbReference>
<reference evidence="6" key="2">
    <citation type="submission" date="2023-07" db="EMBL/GenBank/DDBJ databases">
        <title>Myceligenerans salitolerans sp. nov., a halotolerant actinomycete isolated from a salt lake in Xinjiang, China.</title>
        <authorList>
            <person name="Guan T."/>
        </authorList>
    </citation>
    <scope>NUCLEOTIDE SEQUENCE [LARGE SCALE GENOMIC DNA]</scope>
    <source>
        <strain evidence="6">XHU 5031</strain>
    </source>
</reference>
<feature type="domain" description="IPT/TIG" evidence="4">
    <location>
        <begin position="135"/>
        <end position="203"/>
    </location>
</feature>
<comment type="caution">
    <text evidence="5">The sequence shown here is derived from an EMBL/GenBank/DDBJ whole genome shotgun (WGS) entry which is preliminary data.</text>
</comment>
<dbReference type="EMBL" id="JAFMPK010000049">
    <property type="protein sequence ID" value="MBO0611150.1"/>
    <property type="molecule type" value="Genomic_DNA"/>
</dbReference>
<evidence type="ECO:0000256" key="2">
    <source>
        <dbReference type="SAM" id="MobiDB-lite"/>
    </source>
</evidence>
<evidence type="ECO:0000259" key="4">
    <source>
        <dbReference type="Pfam" id="PF01833"/>
    </source>
</evidence>
<keyword evidence="6" id="KW-1185">Reference proteome</keyword>
<dbReference type="InterPro" id="IPR014756">
    <property type="entry name" value="Ig_E-set"/>
</dbReference>
<dbReference type="SUPFAM" id="SSF81296">
    <property type="entry name" value="E set domains"/>
    <property type="match status" value="2"/>
</dbReference>
<dbReference type="Proteomes" id="UP000664617">
    <property type="component" value="Unassembled WGS sequence"/>
</dbReference>
<dbReference type="Gene3D" id="2.60.120.380">
    <property type="match status" value="1"/>
</dbReference>
<protein>
    <submittedName>
        <fullName evidence="5">IPT/TIG domain-containing protein</fullName>
    </submittedName>
</protein>
<dbReference type="Gene3D" id="2.60.40.10">
    <property type="entry name" value="Immunoglobulins"/>
    <property type="match status" value="2"/>
</dbReference>
<dbReference type="InterPro" id="IPR006530">
    <property type="entry name" value="YD"/>
</dbReference>
<feature type="region of interest" description="Disordered" evidence="2">
    <location>
        <begin position="25"/>
        <end position="78"/>
    </location>
</feature>
<evidence type="ECO:0000256" key="1">
    <source>
        <dbReference type="ARBA" id="ARBA00022729"/>
    </source>
</evidence>
<evidence type="ECO:0000256" key="3">
    <source>
        <dbReference type="SAM" id="SignalP"/>
    </source>
</evidence>
<gene>
    <name evidence="5" type="ORF">J0911_19190</name>
</gene>
<keyword evidence="1 3" id="KW-0732">Signal</keyword>
<name>A0ABS3IDY8_9MICO</name>
<sequence>MRSQFRLVVASTLALLIGMGAMPAASGDEPGTGATATPLPGSSTTGVPSQGSSSGTDQADTGGADGRSAGSGVATGDGAASVAVAEDAGPAEYMYDAAGRLVAVVSDETGEVAEYSYDATGNITGVERRPDSELSVLSVVPLTASTGDEVVVRGTGFTSGLAVTVGGEAVTVQDVTATSASFLVPDGASGGRVAVTVGGDSASGPGLTVMEGPSITQISPLSGLPGTEVEITGSGFAAEAQDNVVSIGGQLAEVVSVTPTTVRAVVPVSAGFGKVKVRTPAGDAASDDEFLVSIEGVDISAIESVQRVEVGGDPIDVRVTEAGNAALVVFDMPEGRHVDLGITGATFSGYTDYGYVGPDGQERMHFLSNGEALRQVTGAAGRTYGLIVEPEDAGQVTVTLSEPVGGDLATTGASTVVALERPGQTARTTIDLSAGDDLTLTASEASIGYRYIEVFGPDGESVDSAFGSGTSQVFNVDAIQEAGTYTVQVRPTTPSTGSVVLTASLSRDAGELSLTGASTEFVVGRAGQEVFGTLELSV</sequence>
<dbReference type="CDD" id="cd00603">
    <property type="entry name" value="IPT_PCSR"/>
    <property type="match status" value="1"/>
</dbReference>
<feature type="domain" description="IPT/TIG" evidence="4">
    <location>
        <begin position="213"/>
        <end position="281"/>
    </location>
</feature>
<evidence type="ECO:0000313" key="6">
    <source>
        <dbReference type="Proteomes" id="UP000664617"/>
    </source>
</evidence>